<dbReference type="GO" id="GO:0004151">
    <property type="term" value="F:dihydroorotase activity"/>
    <property type="evidence" value="ECO:0007669"/>
    <property type="project" value="UniProtKB-EC"/>
</dbReference>
<keyword evidence="1" id="KW-0665">Pyrimidine biosynthesis</keyword>
<keyword evidence="3" id="KW-0378">Hydrolase</keyword>
<sequence>MKLTIQGARVIDPAAGLDQVQDVHLHHGQLMAIGAAPSDFHADETLVADGWLATPGWIDLSCHLRDPGPSYKGNLKSETLAALAGGFTQVCARPDTQPPLDSPALVQALREKAQQAAQAQVWPVGGLTQGLEGQLLSNMAALQAAGCVAVTNMRQPVQDFLVMRRCLEYAATFDLPVILYPEEPSLVAGGCAHEGAMASQLGLQGIPETAETLAVAQWLLLIEQAGVRAHFSHLSTARSVELLAAAQAKGLPVSADVALTHLVYTDSALEDFDSHFHLQPPLRREEDRRALMAGVQAGVISAISSGHLPHERAAKMAPFAASEPGQSTLEVCLPLLLERVAAQELSLPTLIERMTLGPALALGLPMPRLQAHQDLILIDPEEVWTPATSSWQSAGRNTPVWQQPLKGRVKQVWAQGHRHIFS</sequence>
<dbReference type="InterPro" id="IPR024403">
    <property type="entry name" value="DHOase_cat"/>
</dbReference>
<name>A0ABW8PVI8_9GAMM</name>
<dbReference type="NCBIfam" id="TIGR00857">
    <property type="entry name" value="pyrC_multi"/>
    <property type="match status" value="1"/>
</dbReference>
<evidence type="ECO:0000259" key="2">
    <source>
        <dbReference type="Pfam" id="PF12890"/>
    </source>
</evidence>
<dbReference type="InterPro" id="IPR011059">
    <property type="entry name" value="Metal-dep_hydrolase_composite"/>
</dbReference>
<dbReference type="EC" id="3.5.2.3" evidence="3"/>
<dbReference type="EMBL" id="JBANFI010000002">
    <property type="protein sequence ID" value="MFK7160303.1"/>
    <property type="molecule type" value="Genomic_DNA"/>
</dbReference>
<dbReference type="InterPro" id="IPR050138">
    <property type="entry name" value="DHOase/Allantoinase_Hydrolase"/>
</dbReference>
<dbReference type="SUPFAM" id="SSF51338">
    <property type="entry name" value="Composite domain of metallo-dependent hydrolases"/>
    <property type="match status" value="1"/>
</dbReference>
<dbReference type="InterPro" id="IPR004722">
    <property type="entry name" value="DHOase"/>
</dbReference>
<dbReference type="PANTHER" id="PTHR43668:SF2">
    <property type="entry name" value="ALLANTOINASE"/>
    <property type="match status" value="1"/>
</dbReference>
<organism evidence="3 4">
    <name type="scientific">Marinospirillum alkalitolerans</name>
    <dbReference type="NCBI Taxonomy" id="3123374"/>
    <lineage>
        <taxon>Bacteria</taxon>
        <taxon>Pseudomonadati</taxon>
        <taxon>Pseudomonadota</taxon>
        <taxon>Gammaproteobacteria</taxon>
        <taxon>Oceanospirillales</taxon>
        <taxon>Oceanospirillaceae</taxon>
        <taxon>Marinospirillum</taxon>
    </lineage>
</organism>
<dbReference type="Pfam" id="PF12890">
    <property type="entry name" value="DHOase"/>
    <property type="match status" value="1"/>
</dbReference>
<dbReference type="InterPro" id="IPR032466">
    <property type="entry name" value="Metal_Hydrolase"/>
</dbReference>
<feature type="domain" description="Dihydroorotase catalytic" evidence="2">
    <location>
        <begin position="52"/>
        <end position="237"/>
    </location>
</feature>
<proteinExistence type="predicted"/>
<keyword evidence="4" id="KW-1185">Reference proteome</keyword>
<evidence type="ECO:0000313" key="4">
    <source>
        <dbReference type="Proteomes" id="UP001621714"/>
    </source>
</evidence>
<dbReference type="PANTHER" id="PTHR43668">
    <property type="entry name" value="ALLANTOINASE"/>
    <property type="match status" value="1"/>
</dbReference>
<gene>
    <name evidence="3" type="ORF">V6U78_04545</name>
</gene>
<reference evidence="3 4" key="1">
    <citation type="submission" date="2024-02" db="EMBL/GenBank/DDBJ databases">
        <title>Marinospirillum sp. MEB 164 isolated from Lonar lake sediment.</title>
        <authorList>
            <person name="Joshi A."/>
            <person name="Thite S."/>
        </authorList>
    </citation>
    <scope>NUCLEOTIDE SEQUENCE [LARGE SCALE GENOMIC DNA]</scope>
    <source>
        <strain evidence="3 4">MEB164</strain>
    </source>
</reference>
<dbReference type="Proteomes" id="UP001621714">
    <property type="component" value="Unassembled WGS sequence"/>
</dbReference>
<dbReference type="SUPFAM" id="SSF51556">
    <property type="entry name" value="Metallo-dependent hydrolases"/>
    <property type="match status" value="1"/>
</dbReference>
<dbReference type="Gene3D" id="3.20.20.140">
    <property type="entry name" value="Metal-dependent hydrolases"/>
    <property type="match status" value="1"/>
</dbReference>
<dbReference type="RefSeq" id="WP_405337735.1">
    <property type="nucleotide sequence ID" value="NZ_JBANFI010000002.1"/>
</dbReference>
<protein>
    <submittedName>
        <fullName evidence="3">Dihydroorotase</fullName>
        <ecNumber evidence="3">3.5.2.3</ecNumber>
    </submittedName>
</protein>
<evidence type="ECO:0000256" key="1">
    <source>
        <dbReference type="ARBA" id="ARBA00022975"/>
    </source>
</evidence>
<dbReference type="Gene3D" id="2.30.40.10">
    <property type="entry name" value="Urease, subunit C, domain 1"/>
    <property type="match status" value="1"/>
</dbReference>
<dbReference type="CDD" id="cd01317">
    <property type="entry name" value="DHOase_IIa"/>
    <property type="match status" value="1"/>
</dbReference>
<accession>A0ABW8PVI8</accession>
<evidence type="ECO:0000313" key="3">
    <source>
        <dbReference type="EMBL" id="MFK7160303.1"/>
    </source>
</evidence>
<comment type="caution">
    <text evidence="3">The sequence shown here is derived from an EMBL/GenBank/DDBJ whole genome shotgun (WGS) entry which is preliminary data.</text>
</comment>